<dbReference type="Gene3D" id="3.90.550.10">
    <property type="entry name" value="Spore Coat Polysaccharide Biosynthesis Protein SpsA, Chain A"/>
    <property type="match status" value="1"/>
</dbReference>
<evidence type="ECO:0000313" key="2">
    <source>
        <dbReference type="Proteomes" id="UP000266861"/>
    </source>
</evidence>
<dbReference type="InterPro" id="IPR050587">
    <property type="entry name" value="GNT1/Glycosyltrans_8"/>
</dbReference>
<dbReference type="EMBL" id="PQFF01000087">
    <property type="protein sequence ID" value="RHZ83526.1"/>
    <property type="molecule type" value="Genomic_DNA"/>
</dbReference>
<dbReference type="InterPro" id="IPR029044">
    <property type="entry name" value="Nucleotide-diphossugar_trans"/>
</dbReference>
<dbReference type="AlphaFoldDB" id="A0A397JC91"/>
<name>A0A397JC91_9GLOM</name>
<protein>
    <submittedName>
        <fullName evidence="1">Uncharacterized protein</fullName>
    </submittedName>
</protein>
<dbReference type="STRING" id="1348612.A0A397JC91"/>
<proteinExistence type="predicted"/>
<dbReference type="OrthoDB" id="2014201at2759"/>
<accession>A0A397JC91</accession>
<organism evidence="1 2">
    <name type="scientific">Diversispora epigaea</name>
    <dbReference type="NCBI Taxonomy" id="1348612"/>
    <lineage>
        <taxon>Eukaryota</taxon>
        <taxon>Fungi</taxon>
        <taxon>Fungi incertae sedis</taxon>
        <taxon>Mucoromycota</taxon>
        <taxon>Glomeromycotina</taxon>
        <taxon>Glomeromycetes</taxon>
        <taxon>Diversisporales</taxon>
        <taxon>Diversisporaceae</taxon>
        <taxon>Diversispora</taxon>
    </lineage>
</organism>
<dbReference type="PANTHER" id="PTHR11183">
    <property type="entry name" value="GLYCOGENIN SUBFAMILY MEMBER"/>
    <property type="match status" value="1"/>
</dbReference>
<sequence length="120" mass="14812">MPPKTSPLSYFNSDLLVLIPSIKTFNKIYNHLINHHNKEKLYFPDHDLLNEVFKNNWKPLSYTYNTLKTLRSCYALMWQDRSIRNVHYIMNDKPWKLNIEKKDETKEKWDEHFLLNNWWR</sequence>
<dbReference type="SUPFAM" id="SSF53448">
    <property type="entry name" value="Nucleotide-diphospho-sugar transferases"/>
    <property type="match status" value="1"/>
</dbReference>
<reference evidence="1 2" key="1">
    <citation type="submission" date="2018-08" db="EMBL/GenBank/DDBJ databases">
        <title>Genome and evolution of the arbuscular mycorrhizal fungus Diversispora epigaea (formerly Glomus versiforme) and its bacterial endosymbionts.</title>
        <authorList>
            <person name="Sun X."/>
            <person name="Fei Z."/>
            <person name="Harrison M."/>
        </authorList>
    </citation>
    <scope>NUCLEOTIDE SEQUENCE [LARGE SCALE GENOMIC DNA]</scope>
    <source>
        <strain evidence="1 2">IT104</strain>
    </source>
</reference>
<evidence type="ECO:0000313" key="1">
    <source>
        <dbReference type="EMBL" id="RHZ83526.1"/>
    </source>
</evidence>
<keyword evidence="2" id="KW-1185">Reference proteome</keyword>
<dbReference type="InterPro" id="IPR002495">
    <property type="entry name" value="Glyco_trans_8"/>
</dbReference>
<dbReference type="Pfam" id="PF01501">
    <property type="entry name" value="Glyco_transf_8"/>
    <property type="match status" value="1"/>
</dbReference>
<dbReference type="Proteomes" id="UP000266861">
    <property type="component" value="Unassembled WGS sequence"/>
</dbReference>
<dbReference type="GO" id="GO:0016757">
    <property type="term" value="F:glycosyltransferase activity"/>
    <property type="evidence" value="ECO:0007669"/>
    <property type="project" value="InterPro"/>
</dbReference>
<comment type="caution">
    <text evidence="1">The sequence shown here is derived from an EMBL/GenBank/DDBJ whole genome shotgun (WGS) entry which is preliminary data.</text>
</comment>
<gene>
    <name evidence="1" type="ORF">Glove_91g52</name>
</gene>